<proteinExistence type="predicted"/>
<dbReference type="AlphaFoldDB" id="E4YVT9"/>
<feature type="chain" id="PRO_5003193840" evidence="1">
    <location>
        <begin position="17"/>
        <end position="89"/>
    </location>
</feature>
<gene>
    <name evidence="2" type="ORF">GSOID_T00020146001</name>
</gene>
<feature type="signal peptide" evidence="1">
    <location>
        <begin position="1"/>
        <end position="16"/>
    </location>
</feature>
<evidence type="ECO:0000313" key="2">
    <source>
        <dbReference type="EMBL" id="CBY39574.1"/>
    </source>
</evidence>
<sequence length="89" mass="10290">MRIPRFLIVFFASVSAIPTISEKDANSFLVKKRIRREFDEGRMSCNVQMTGRLMENVREEIEEVCEEPEEEAEGVFNIKGTLGRMFDGK</sequence>
<keyword evidence="1" id="KW-0732">Signal</keyword>
<evidence type="ECO:0000256" key="1">
    <source>
        <dbReference type="SAM" id="SignalP"/>
    </source>
</evidence>
<reference evidence="2" key="1">
    <citation type="journal article" date="2010" name="Science">
        <title>Plasticity of animal genome architecture unmasked by rapid evolution of a pelagic tunicate.</title>
        <authorList>
            <person name="Denoeud F."/>
            <person name="Henriet S."/>
            <person name="Mungpakdee S."/>
            <person name="Aury J.M."/>
            <person name="Da Silva C."/>
            <person name="Brinkmann H."/>
            <person name="Mikhaleva J."/>
            <person name="Olsen L.C."/>
            <person name="Jubin C."/>
            <person name="Canestro C."/>
            <person name="Bouquet J.M."/>
            <person name="Danks G."/>
            <person name="Poulain J."/>
            <person name="Campsteijn C."/>
            <person name="Adamski M."/>
            <person name="Cross I."/>
            <person name="Yadetie F."/>
            <person name="Muffato M."/>
            <person name="Louis A."/>
            <person name="Butcher S."/>
            <person name="Tsagkogeorga G."/>
            <person name="Konrad A."/>
            <person name="Singh S."/>
            <person name="Jensen M.F."/>
            <person name="Cong E.H."/>
            <person name="Eikeseth-Otteraa H."/>
            <person name="Noel B."/>
            <person name="Anthouard V."/>
            <person name="Porcel B.M."/>
            <person name="Kachouri-Lafond R."/>
            <person name="Nishino A."/>
            <person name="Ugolini M."/>
            <person name="Chourrout P."/>
            <person name="Nishida H."/>
            <person name="Aasland R."/>
            <person name="Huzurbazar S."/>
            <person name="Westhof E."/>
            <person name="Delsuc F."/>
            <person name="Lehrach H."/>
            <person name="Reinhardt R."/>
            <person name="Weissenbach J."/>
            <person name="Roy S.W."/>
            <person name="Artiguenave F."/>
            <person name="Postlethwait J.H."/>
            <person name="Manak J.R."/>
            <person name="Thompson E.M."/>
            <person name="Jaillon O."/>
            <person name="Du Pasquier L."/>
            <person name="Boudinot P."/>
            <person name="Liberles D.A."/>
            <person name="Volff J.N."/>
            <person name="Philippe H."/>
            <person name="Lenhard B."/>
            <person name="Roest Crollius H."/>
            <person name="Wincker P."/>
            <person name="Chourrout D."/>
        </authorList>
    </citation>
    <scope>NUCLEOTIDE SEQUENCE [LARGE SCALE GENOMIC DNA]</scope>
</reference>
<name>E4YVT9_OIKDI</name>
<protein>
    <submittedName>
        <fullName evidence="2">Uncharacterized protein</fullName>
    </submittedName>
</protein>
<dbReference type="EMBL" id="FN655576">
    <property type="protein sequence ID" value="CBY39574.1"/>
    <property type="molecule type" value="Genomic_DNA"/>
</dbReference>
<dbReference type="Proteomes" id="UP000011014">
    <property type="component" value="Unassembled WGS sequence"/>
</dbReference>
<accession>E4YVT9</accession>
<organism evidence="2">
    <name type="scientific">Oikopleura dioica</name>
    <name type="common">Tunicate</name>
    <dbReference type="NCBI Taxonomy" id="34765"/>
    <lineage>
        <taxon>Eukaryota</taxon>
        <taxon>Metazoa</taxon>
        <taxon>Chordata</taxon>
        <taxon>Tunicata</taxon>
        <taxon>Appendicularia</taxon>
        <taxon>Copelata</taxon>
        <taxon>Oikopleuridae</taxon>
        <taxon>Oikopleura</taxon>
    </lineage>
</organism>